<gene>
    <name evidence="1" type="ORF">HXO65_00045</name>
</gene>
<sequence>MAKTEPKYAVIEVRIPVFEGDFDHLPVEVTTHVGTTVTKHDGELTLCDGLDTAMFDGTPLHNRVERAEGTAPDDLDNFSHFTTGDHFPYLQNSLLWALHDWDTWVWYPDDLERELIRSLPGYTNDVAGTYDPWGDAPWERISSTREDGVLTYTFRRYDD</sequence>
<proteinExistence type="predicted"/>
<accession>A0A930LSC2</accession>
<organism evidence="1 2">
    <name type="scientific">Rothia mucilaginosa</name>
    <dbReference type="NCBI Taxonomy" id="43675"/>
    <lineage>
        <taxon>Bacteria</taxon>
        <taxon>Bacillati</taxon>
        <taxon>Actinomycetota</taxon>
        <taxon>Actinomycetes</taxon>
        <taxon>Micrococcales</taxon>
        <taxon>Micrococcaceae</taxon>
        <taxon>Rothia</taxon>
    </lineage>
</organism>
<dbReference type="EMBL" id="JABZXS010000001">
    <property type="protein sequence ID" value="MBF1672595.1"/>
    <property type="molecule type" value="Genomic_DNA"/>
</dbReference>
<name>A0A930LSC2_9MICC</name>
<dbReference type="AlphaFoldDB" id="A0A930LSC2"/>
<evidence type="ECO:0000313" key="2">
    <source>
        <dbReference type="Proteomes" id="UP000785653"/>
    </source>
</evidence>
<protein>
    <submittedName>
        <fullName evidence="1">Uncharacterized protein</fullName>
    </submittedName>
</protein>
<dbReference type="Proteomes" id="UP000785653">
    <property type="component" value="Unassembled WGS sequence"/>
</dbReference>
<reference evidence="1" key="1">
    <citation type="submission" date="2020-04" db="EMBL/GenBank/DDBJ databases">
        <title>Deep metagenomics examines the oral microbiome during advanced dental caries in children, revealing novel taxa and co-occurrences with host molecules.</title>
        <authorList>
            <person name="Baker J.L."/>
            <person name="Morton J.T."/>
            <person name="Dinis M."/>
            <person name="Alvarez R."/>
            <person name="Tran N.C."/>
            <person name="Knight R."/>
            <person name="Edlund A."/>
        </authorList>
    </citation>
    <scope>NUCLEOTIDE SEQUENCE</scope>
    <source>
        <strain evidence="1">JCVI_47_bin.3</strain>
    </source>
</reference>
<evidence type="ECO:0000313" key="1">
    <source>
        <dbReference type="EMBL" id="MBF1672595.1"/>
    </source>
</evidence>
<comment type="caution">
    <text evidence="1">The sequence shown here is derived from an EMBL/GenBank/DDBJ whole genome shotgun (WGS) entry which is preliminary data.</text>
</comment>